<evidence type="ECO:0000313" key="2">
    <source>
        <dbReference type="EMBL" id="MBB5144084.1"/>
    </source>
</evidence>
<dbReference type="Proteomes" id="UP000539075">
    <property type="component" value="Unassembled WGS sequence"/>
</dbReference>
<dbReference type="InterPro" id="IPR036761">
    <property type="entry name" value="TTHA0802/YceI-like_sf"/>
</dbReference>
<comment type="caution">
    <text evidence="2">The sequence shown here is derived from an EMBL/GenBank/DDBJ whole genome shotgun (WGS) entry which is preliminary data.</text>
</comment>
<evidence type="ECO:0000259" key="1">
    <source>
        <dbReference type="SMART" id="SM00867"/>
    </source>
</evidence>
<dbReference type="RefSeq" id="WP_183720365.1">
    <property type="nucleotide sequence ID" value="NZ_JACHGO010000006.1"/>
</dbReference>
<feature type="domain" description="Lipid/polyisoprenoid-binding YceI-like" evidence="1">
    <location>
        <begin position="3"/>
        <end position="169"/>
    </location>
</feature>
<dbReference type="SUPFAM" id="SSF101874">
    <property type="entry name" value="YceI-like"/>
    <property type="match status" value="1"/>
</dbReference>
<gene>
    <name evidence="2" type="ORF">HNQ38_002192</name>
</gene>
<dbReference type="Gene3D" id="2.40.128.110">
    <property type="entry name" value="Lipid/polyisoprenoid-binding, YceI-like"/>
    <property type="match status" value="1"/>
</dbReference>
<name>A0A7W8C484_9BACT</name>
<dbReference type="SMART" id="SM00867">
    <property type="entry name" value="YceI"/>
    <property type="match status" value="1"/>
</dbReference>
<dbReference type="EMBL" id="JACHGO010000006">
    <property type="protein sequence ID" value="MBB5144084.1"/>
    <property type="molecule type" value="Genomic_DNA"/>
</dbReference>
<protein>
    <submittedName>
        <fullName evidence="2">Polyisoprenoid-binding protein YceI</fullName>
    </submittedName>
</protein>
<dbReference type="AlphaFoldDB" id="A0A7W8C484"/>
<reference evidence="2 3" key="1">
    <citation type="submission" date="2020-08" db="EMBL/GenBank/DDBJ databases">
        <title>Genomic Encyclopedia of Type Strains, Phase IV (KMG-IV): sequencing the most valuable type-strain genomes for metagenomic binning, comparative biology and taxonomic classification.</title>
        <authorList>
            <person name="Goeker M."/>
        </authorList>
    </citation>
    <scope>NUCLEOTIDE SEQUENCE [LARGE SCALE GENOMIC DNA]</scope>
    <source>
        <strain evidence="2 3">DSM 11275</strain>
    </source>
</reference>
<sequence length="171" mass="18707">MTTWNNDPAHSRLGFVVRHITITDVTGRFADFVVTAQIGKDDLSDAKFSMAAQVASIDTDVDARDEHLRSPDFFEAAVHPVITFESSRVHLESNGEGKITGTLTIRGVAKEATFNFRASEVVTNPMNEKPTRAFKVWGDIKRSEFNVGKGVPSLIVGETVHVTADMECSPA</sequence>
<dbReference type="Pfam" id="PF04264">
    <property type="entry name" value="YceI"/>
    <property type="match status" value="1"/>
</dbReference>
<organism evidence="2 3">
    <name type="scientific">Desulfovibrio intestinalis</name>
    <dbReference type="NCBI Taxonomy" id="58621"/>
    <lineage>
        <taxon>Bacteria</taxon>
        <taxon>Pseudomonadati</taxon>
        <taxon>Thermodesulfobacteriota</taxon>
        <taxon>Desulfovibrionia</taxon>
        <taxon>Desulfovibrionales</taxon>
        <taxon>Desulfovibrionaceae</taxon>
        <taxon>Desulfovibrio</taxon>
    </lineage>
</organism>
<dbReference type="InterPro" id="IPR007372">
    <property type="entry name" value="Lipid/polyisoprenoid-bd_YceI"/>
</dbReference>
<evidence type="ECO:0000313" key="3">
    <source>
        <dbReference type="Proteomes" id="UP000539075"/>
    </source>
</evidence>
<keyword evidence="3" id="KW-1185">Reference proteome</keyword>
<proteinExistence type="predicted"/>
<accession>A0A7W8C484</accession>
<dbReference type="PANTHER" id="PTHR34406:SF1">
    <property type="entry name" value="PROTEIN YCEI"/>
    <property type="match status" value="1"/>
</dbReference>
<dbReference type="PANTHER" id="PTHR34406">
    <property type="entry name" value="PROTEIN YCEI"/>
    <property type="match status" value="1"/>
</dbReference>